<feature type="domain" description="Nicotinate phosphoribosyltransferase C-terminal" evidence="12">
    <location>
        <begin position="391"/>
        <end position="471"/>
    </location>
</feature>
<dbReference type="EC" id="6.3.4.21" evidence="3 9"/>
<dbReference type="InterPro" id="IPR041619">
    <property type="entry name" value="NAPRTase_C"/>
</dbReference>
<dbReference type="RefSeq" id="WP_123191782.1">
    <property type="nucleotide sequence ID" value="NZ_QICD01000005.1"/>
</dbReference>
<evidence type="ECO:0000259" key="10">
    <source>
        <dbReference type="Pfam" id="PF04095"/>
    </source>
</evidence>
<dbReference type="NCBIfam" id="NF006695">
    <property type="entry name" value="PRK09243.1-2"/>
    <property type="match status" value="1"/>
</dbReference>
<dbReference type="AlphaFoldDB" id="A0A3N0BGQ0"/>
<dbReference type="UniPathway" id="UPA00253">
    <property type="reaction ID" value="UER00457"/>
</dbReference>
<evidence type="ECO:0000256" key="3">
    <source>
        <dbReference type="ARBA" id="ARBA00013236"/>
    </source>
</evidence>
<dbReference type="InterPro" id="IPR036068">
    <property type="entry name" value="Nicotinate_pribotase-like_C"/>
</dbReference>
<dbReference type="InterPro" id="IPR006405">
    <property type="entry name" value="Nic_PRibTrfase_pncB"/>
</dbReference>
<dbReference type="Pfam" id="PF17767">
    <property type="entry name" value="NAPRTase_N"/>
    <property type="match status" value="1"/>
</dbReference>
<sequence length="485" mass="52747">MRIDYELLTDLYQLTMAQGYWETGQGDTQACFHMYFRDYPFKGGYAVACGLAQLADLVDTFEFTADDIAYLASLDAPGGGSLFKPEFLDYLRTFKLNVDIDAVPEGAIVFPHEPIVRVVGPIMDCQLVETALLNCVNFQTLIATKAARVCLAAQSPVAEFGLRRAQGAGGGLWASRAAVVGGCASTSNVLAGKLFDLPVSGTHAHSWVMSFPDELTAFRAYAEAFPKNCVLLVDTYDVEQGIENAITVGLEMRDRGERLSGIRIDSGDLSWLAKMARRMLDEAGLSDCGIVLSNDLDEYAIQSIRDEGAQVSSWGVGTKLACAYDQPTLGGVYKLSATRAPGDAGWTDRIKISESAAKLTTPGVLDVRRYFYCDGGRLAGDMVFDVNAGVGAREVIVDPSDDLRQKNLAGLCFETLLKPLARAGETVLAPEFRSALAARERARTGLATLDESQKRMLHAHTYPVGLEYGLFERRRDLVVRLRGIA</sequence>
<accession>A0A3N0BGQ0</accession>
<dbReference type="EMBL" id="QICD01000005">
    <property type="protein sequence ID" value="RNL46954.1"/>
    <property type="molecule type" value="Genomic_DNA"/>
</dbReference>
<evidence type="ECO:0000313" key="14">
    <source>
        <dbReference type="Proteomes" id="UP000278632"/>
    </source>
</evidence>
<dbReference type="NCBIfam" id="TIGR01513">
    <property type="entry name" value="NAPRTase_put"/>
    <property type="match status" value="1"/>
</dbReference>
<feature type="domain" description="Nicotinate phosphoribosyltransferase N-terminal" evidence="11">
    <location>
        <begin position="7"/>
        <end position="137"/>
    </location>
</feature>
<comment type="caution">
    <text evidence="13">The sequence shown here is derived from an EMBL/GenBank/DDBJ whole genome shotgun (WGS) entry which is preliminary data.</text>
</comment>
<dbReference type="InterPro" id="IPR041525">
    <property type="entry name" value="N/Namide_PRibTrfase"/>
</dbReference>
<feature type="domain" description="Nicotinate/nicotinamide phosphoribosyltransferase" evidence="10">
    <location>
        <begin position="181"/>
        <end position="337"/>
    </location>
</feature>
<dbReference type="GO" id="GO:0047280">
    <property type="term" value="F:nicotinamide phosphoribosyltransferase activity"/>
    <property type="evidence" value="ECO:0007669"/>
    <property type="project" value="UniProtKB-ARBA"/>
</dbReference>
<comment type="similarity">
    <text evidence="2 9">Belongs to the NAPRTase family.</text>
</comment>
<proteinExistence type="inferred from homology"/>
<evidence type="ECO:0000256" key="7">
    <source>
        <dbReference type="ARBA" id="ARBA00022679"/>
    </source>
</evidence>
<evidence type="ECO:0000256" key="6">
    <source>
        <dbReference type="ARBA" id="ARBA00022642"/>
    </source>
</evidence>
<dbReference type="Gene3D" id="3.20.140.10">
    <property type="entry name" value="nicotinate phosphoribosyltransferase"/>
    <property type="match status" value="1"/>
</dbReference>
<keyword evidence="6 9" id="KW-0662">Pyridine nucleotide biosynthesis</keyword>
<evidence type="ECO:0000313" key="13">
    <source>
        <dbReference type="EMBL" id="RNL46954.1"/>
    </source>
</evidence>
<comment type="PTM">
    <text evidence="9">Transiently phosphorylated on a His residue during the reaction cycle. Phosphorylation strongly increases the affinity for substrates and increases the rate of nicotinate D-ribonucleotide production. Dephosphorylation regenerates the low-affinity form of the enzyme, leading to product release.</text>
</comment>
<dbReference type="SUPFAM" id="SSF51690">
    <property type="entry name" value="Nicotinate/Quinolinate PRTase C-terminal domain-like"/>
    <property type="match status" value="1"/>
</dbReference>
<comment type="pathway">
    <text evidence="1 9">Cofactor biosynthesis; NAD(+) biosynthesis; nicotinate D-ribonucleotide from nicotinate: step 1/1.</text>
</comment>
<dbReference type="PANTHER" id="PTHR11098:SF1">
    <property type="entry name" value="NICOTINATE PHOSPHORIBOSYLTRANSFERASE"/>
    <property type="match status" value="1"/>
</dbReference>
<evidence type="ECO:0000259" key="11">
    <source>
        <dbReference type="Pfam" id="PF17767"/>
    </source>
</evidence>
<dbReference type="FunFam" id="3.20.20.70:FF:000076">
    <property type="entry name" value="Nicotinate phosphoribosyltransferase"/>
    <property type="match status" value="1"/>
</dbReference>
<dbReference type="Pfam" id="PF04095">
    <property type="entry name" value="NAPRTase"/>
    <property type="match status" value="1"/>
</dbReference>
<keyword evidence="14" id="KW-1185">Reference proteome</keyword>
<evidence type="ECO:0000256" key="9">
    <source>
        <dbReference type="RuleBase" id="RU365100"/>
    </source>
</evidence>
<dbReference type="InterPro" id="IPR040727">
    <property type="entry name" value="NAPRTase_N"/>
</dbReference>
<dbReference type="CDD" id="cd01570">
    <property type="entry name" value="NAPRTase_A"/>
    <property type="match status" value="1"/>
</dbReference>
<evidence type="ECO:0000256" key="2">
    <source>
        <dbReference type="ARBA" id="ARBA00010897"/>
    </source>
</evidence>
<protein>
    <recommendedName>
        <fullName evidence="3 9">Nicotinate phosphoribosyltransferase</fullName>
        <ecNumber evidence="3 9">6.3.4.21</ecNumber>
    </recommendedName>
</protein>
<dbReference type="GO" id="GO:0005829">
    <property type="term" value="C:cytosol"/>
    <property type="evidence" value="ECO:0007669"/>
    <property type="project" value="TreeGrafter"/>
</dbReference>
<organism evidence="13 14">
    <name type="scientific">Paraeggerthella hongkongensis</name>
    <dbReference type="NCBI Taxonomy" id="230658"/>
    <lineage>
        <taxon>Bacteria</taxon>
        <taxon>Bacillati</taxon>
        <taxon>Actinomycetota</taxon>
        <taxon>Coriobacteriia</taxon>
        <taxon>Eggerthellales</taxon>
        <taxon>Eggerthellaceae</taxon>
        <taxon>Paraeggerthella</taxon>
    </lineage>
</organism>
<keyword evidence="7 9" id="KW-0808">Transferase</keyword>
<dbReference type="PANTHER" id="PTHR11098">
    <property type="entry name" value="NICOTINATE PHOSPHORIBOSYLTRANSFERASE"/>
    <property type="match status" value="1"/>
</dbReference>
<gene>
    <name evidence="13" type="ORF">DMP08_04560</name>
</gene>
<dbReference type="Pfam" id="PF17956">
    <property type="entry name" value="NAPRTase_C"/>
    <property type="match status" value="1"/>
</dbReference>
<dbReference type="InterPro" id="IPR013785">
    <property type="entry name" value="Aldolase_TIM"/>
</dbReference>
<reference evidence="14" key="1">
    <citation type="submission" date="2018-05" db="EMBL/GenBank/DDBJ databases">
        <title>Genome Sequencing of selected type strains of the family Eggerthellaceae.</title>
        <authorList>
            <person name="Danylec N."/>
            <person name="Stoll D.A."/>
            <person name="Doetsch A."/>
            <person name="Huch M."/>
        </authorList>
    </citation>
    <scope>NUCLEOTIDE SEQUENCE [LARGE SCALE GENOMIC DNA]</scope>
    <source>
        <strain evidence="14">DSM 16106</strain>
    </source>
</reference>
<dbReference type="NCBIfam" id="NF009131">
    <property type="entry name" value="PRK12484.1"/>
    <property type="match status" value="1"/>
</dbReference>
<dbReference type="GO" id="GO:0034355">
    <property type="term" value="P:NAD+ biosynthetic process via the salvage pathway"/>
    <property type="evidence" value="ECO:0007669"/>
    <property type="project" value="UniProtKB-ARBA"/>
</dbReference>
<evidence type="ECO:0000256" key="4">
    <source>
        <dbReference type="ARBA" id="ARBA00022553"/>
    </source>
</evidence>
<evidence type="ECO:0000256" key="5">
    <source>
        <dbReference type="ARBA" id="ARBA00022598"/>
    </source>
</evidence>
<keyword evidence="13" id="KW-0328">Glycosyltransferase</keyword>
<dbReference type="Proteomes" id="UP000278632">
    <property type="component" value="Unassembled WGS sequence"/>
</dbReference>
<keyword evidence="5 9" id="KW-0436">Ligase</keyword>
<evidence type="ECO:0000259" key="12">
    <source>
        <dbReference type="Pfam" id="PF17956"/>
    </source>
</evidence>
<dbReference type="InterPro" id="IPR007229">
    <property type="entry name" value="Nic_PRibTrfase-Fam"/>
</dbReference>
<evidence type="ECO:0000256" key="1">
    <source>
        <dbReference type="ARBA" id="ARBA00004952"/>
    </source>
</evidence>
<dbReference type="PIRSF" id="PIRSF000484">
    <property type="entry name" value="NAPRT"/>
    <property type="match status" value="1"/>
</dbReference>
<dbReference type="OrthoDB" id="9770610at2"/>
<dbReference type="GO" id="GO:0004516">
    <property type="term" value="F:nicotinate phosphoribosyltransferase activity"/>
    <property type="evidence" value="ECO:0007669"/>
    <property type="project" value="UniProtKB-UniRule"/>
</dbReference>
<comment type="function">
    <text evidence="9">Catalyzes the first step in the biosynthesis of NAD from nicotinic acid, the ATP-dependent synthesis of beta-nicotinate D-ribonucleotide from nicotinate and 5-phospho-D-ribose 1-phosphate.</text>
</comment>
<dbReference type="SUPFAM" id="SSF54675">
    <property type="entry name" value="Nicotinate/Quinolinate PRTase N-terminal domain-like"/>
    <property type="match status" value="1"/>
</dbReference>
<keyword evidence="4" id="KW-0597">Phosphoprotein</keyword>
<name>A0A3N0BGQ0_9ACTN</name>
<evidence type="ECO:0000256" key="8">
    <source>
        <dbReference type="ARBA" id="ARBA00048668"/>
    </source>
</evidence>
<dbReference type="Gene3D" id="3.20.20.70">
    <property type="entry name" value="Aldolase class I"/>
    <property type="match status" value="1"/>
</dbReference>
<comment type="catalytic activity">
    <reaction evidence="8 9">
        <text>5-phospho-alpha-D-ribose 1-diphosphate + nicotinate + ATP + H2O = nicotinate beta-D-ribonucleotide + ADP + phosphate + diphosphate</text>
        <dbReference type="Rhea" id="RHEA:36163"/>
        <dbReference type="ChEBI" id="CHEBI:15377"/>
        <dbReference type="ChEBI" id="CHEBI:30616"/>
        <dbReference type="ChEBI" id="CHEBI:32544"/>
        <dbReference type="ChEBI" id="CHEBI:33019"/>
        <dbReference type="ChEBI" id="CHEBI:43474"/>
        <dbReference type="ChEBI" id="CHEBI:57502"/>
        <dbReference type="ChEBI" id="CHEBI:58017"/>
        <dbReference type="ChEBI" id="CHEBI:456216"/>
        <dbReference type="EC" id="6.3.4.21"/>
    </reaction>
</comment>